<gene>
    <name evidence="9" type="ORF">SAMN04487771_100518</name>
</gene>
<dbReference type="STRING" id="1526.SAMN02910262_00876"/>
<evidence type="ECO:0000259" key="8">
    <source>
        <dbReference type="Pfam" id="PF01618"/>
    </source>
</evidence>
<dbReference type="InterPro" id="IPR047055">
    <property type="entry name" value="MotA-like"/>
</dbReference>
<keyword evidence="4 7" id="KW-1133">Transmembrane helix</keyword>
<comment type="subcellular location">
    <subcellularLocation>
        <location evidence="1">Cell membrane</location>
        <topology evidence="1">Multi-pass membrane protein</topology>
    </subcellularLocation>
    <subcellularLocation>
        <location evidence="6">Membrane</location>
        <topology evidence="6">Multi-pass membrane protein</topology>
    </subcellularLocation>
</comment>
<comment type="similarity">
    <text evidence="6">Belongs to the exbB/tolQ family.</text>
</comment>
<evidence type="ECO:0000313" key="9">
    <source>
        <dbReference type="EMBL" id="SET09856.1"/>
    </source>
</evidence>
<protein>
    <submittedName>
        <fullName evidence="9">Chemotaxis protein MotA</fullName>
    </submittedName>
</protein>
<keyword evidence="10" id="KW-1185">Reference proteome</keyword>
<feature type="transmembrane region" description="Helical" evidence="7">
    <location>
        <begin position="185"/>
        <end position="203"/>
    </location>
</feature>
<evidence type="ECO:0000256" key="4">
    <source>
        <dbReference type="ARBA" id="ARBA00022989"/>
    </source>
</evidence>
<feature type="transmembrane region" description="Helical" evidence="7">
    <location>
        <begin position="29"/>
        <end position="51"/>
    </location>
</feature>
<evidence type="ECO:0000256" key="7">
    <source>
        <dbReference type="SAM" id="Phobius"/>
    </source>
</evidence>
<evidence type="ECO:0000256" key="1">
    <source>
        <dbReference type="ARBA" id="ARBA00004651"/>
    </source>
</evidence>
<dbReference type="RefSeq" id="WP_074648562.1">
    <property type="nucleotide sequence ID" value="NZ_FOIL01000005.1"/>
</dbReference>
<dbReference type="Proteomes" id="UP000199820">
    <property type="component" value="Unassembled WGS sequence"/>
</dbReference>
<evidence type="ECO:0000256" key="5">
    <source>
        <dbReference type="ARBA" id="ARBA00023136"/>
    </source>
</evidence>
<reference evidence="9 10" key="1">
    <citation type="submission" date="2016-10" db="EMBL/GenBank/DDBJ databases">
        <authorList>
            <person name="de Groot N.N."/>
        </authorList>
    </citation>
    <scope>NUCLEOTIDE SEQUENCE [LARGE SCALE GENOMIC DNA]</scope>
    <source>
        <strain evidence="9 10">KH1P1</strain>
    </source>
</reference>
<keyword evidence="3 7" id="KW-0812">Transmembrane</keyword>
<dbReference type="Pfam" id="PF01618">
    <property type="entry name" value="MotA_ExbB"/>
    <property type="match status" value="1"/>
</dbReference>
<feature type="transmembrane region" description="Helical" evidence="7">
    <location>
        <begin position="143"/>
        <end position="165"/>
    </location>
</feature>
<dbReference type="GO" id="GO:0006935">
    <property type="term" value="P:chemotaxis"/>
    <property type="evidence" value="ECO:0007669"/>
    <property type="project" value="InterPro"/>
</dbReference>
<dbReference type="PANTHER" id="PTHR30433:SF2">
    <property type="entry name" value="MOTILITY PROTEIN A"/>
    <property type="match status" value="1"/>
</dbReference>
<feature type="domain" description="MotA/TolQ/ExbB proton channel" evidence="8">
    <location>
        <begin position="98"/>
        <end position="218"/>
    </location>
</feature>
<dbReference type="EMBL" id="FOIL01000005">
    <property type="protein sequence ID" value="SET09856.1"/>
    <property type="molecule type" value="Genomic_DNA"/>
</dbReference>
<keyword evidence="2" id="KW-1003">Cell membrane</keyword>
<dbReference type="InterPro" id="IPR002898">
    <property type="entry name" value="MotA_ExbB_proton_chnl"/>
</dbReference>
<dbReference type="GO" id="GO:0071978">
    <property type="term" value="P:bacterial-type flagellum-dependent swarming motility"/>
    <property type="evidence" value="ECO:0007669"/>
    <property type="project" value="InterPro"/>
</dbReference>
<organism evidence="9 10">
    <name type="scientific">[Clostridium] aminophilum</name>
    <dbReference type="NCBI Taxonomy" id="1526"/>
    <lineage>
        <taxon>Bacteria</taxon>
        <taxon>Bacillati</taxon>
        <taxon>Bacillota</taxon>
        <taxon>Clostridia</taxon>
        <taxon>Lachnospirales</taxon>
        <taxon>Lachnospiraceae</taxon>
    </lineage>
</organism>
<dbReference type="AlphaFoldDB" id="A0A1I0BS03"/>
<evidence type="ECO:0000313" key="10">
    <source>
        <dbReference type="Proteomes" id="UP000199820"/>
    </source>
</evidence>
<dbReference type="eggNOG" id="COG1291">
    <property type="taxonomic scope" value="Bacteria"/>
</dbReference>
<dbReference type="GO" id="GO:0005886">
    <property type="term" value="C:plasma membrane"/>
    <property type="evidence" value="ECO:0007669"/>
    <property type="project" value="UniProtKB-SubCell"/>
</dbReference>
<accession>A0A1I0BS03</accession>
<keyword evidence="6" id="KW-0813">Transport</keyword>
<evidence type="ECO:0000256" key="6">
    <source>
        <dbReference type="RuleBase" id="RU004057"/>
    </source>
</evidence>
<keyword evidence="5 7" id="KW-0472">Membrane</keyword>
<dbReference type="GO" id="GO:0015031">
    <property type="term" value="P:protein transport"/>
    <property type="evidence" value="ECO:0007669"/>
    <property type="project" value="UniProtKB-KW"/>
</dbReference>
<proteinExistence type="inferred from homology"/>
<sequence length="267" mass="28651">MDLTTLIGWILAAVLIVNGIGVDKLGNFFDMPSLLIVVGGTIAGLVACYPFRILKDIPKHIGICFRGKKYNIPKTVDQIIDLAMIARQNGLLALEEKAEEIKEPFFKSAVLLIVDANDPDKVRAVLERQVEDMMSRHEIAKGLYVKGSALAPAFGMIGTLVGLINMLKGMDLSGSGGASTLGQDMGVALITTFYGSAFSNIIFHPIAQKLGVREDEEILYDTTVIEGVLAIQAGENPKSIREHLLASLPQSVQKKLMKNAGDGGGEG</sequence>
<keyword evidence="6" id="KW-0653">Protein transport</keyword>
<evidence type="ECO:0000256" key="3">
    <source>
        <dbReference type="ARBA" id="ARBA00022692"/>
    </source>
</evidence>
<evidence type="ECO:0000256" key="2">
    <source>
        <dbReference type="ARBA" id="ARBA00022475"/>
    </source>
</evidence>
<dbReference type="OrthoDB" id="9806929at2"/>
<dbReference type="PANTHER" id="PTHR30433">
    <property type="entry name" value="CHEMOTAXIS PROTEIN MOTA"/>
    <property type="match status" value="1"/>
</dbReference>
<name>A0A1I0BS03_9FIRM</name>